<dbReference type="KEGG" id="tve:TRV_04043"/>
<protein>
    <recommendedName>
        <fullName evidence="4">rRNA-processing protein FYV7</fullName>
    </recommendedName>
</protein>
<dbReference type="EMBL" id="ACYE01000205">
    <property type="protein sequence ID" value="EFE41248.1"/>
    <property type="molecule type" value="Genomic_DNA"/>
</dbReference>
<evidence type="ECO:0000313" key="3">
    <source>
        <dbReference type="Proteomes" id="UP000008383"/>
    </source>
</evidence>
<keyword evidence="3" id="KW-1185">Reference proteome</keyword>
<sequence length="233" mass="26100">MAPKRKMDDGEGEGEAAQQKRAKKGFSVGPANLPDGTYRRKVIKIKADLIHKAKLKKSYEKIKARELAAAPVKSVYESQDDANEDSHAEAAAAKQDSSKPADRPAGLELHPDRQAMVDSYSEQDRLRGEEARARARRRDENQQETDEDGRPGGSGSGSGRRQRRAKPYPFAREENAAQKRIAEAKAQAELRRMKQKERADMARAKRPDQFGKRRLGRESKVLLDKVKRLVAAD</sequence>
<evidence type="ECO:0000256" key="1">
    <source>
        <dbReference type="SAM" id="MobiDB-lite"/>
    </source>
</evidence>
<accession>D4DA97</accession>
<name>D4DA97_TRIVH</name>
<organism evidence="2 3">
    <name type="scientific">Trichophyton verrucosum (strain HKI 0517)</name>
    <dbReference type="NCBI Taxonomy" id="663202"/>
    <lineage>
        <taxon>Eukaryota</taxon>
        <taxon>Fungi</taxon>
        <taxon>Dikarya</taxon>
        <taxon>Ascomycota</taxon>
        <taxon>Pezizomycotina</taxon>
        <taxon>Eurotiomycetes</taxon>
        <taxon>Eurotiomycetidae</taxon>
        <taxon>Onygenales</taxon>
        <taxon>Arthrodermataceae</taxon>
        <taxon>Trichophyton</taxon>
    </lineage>
</organism>
<feature type="region of interest" description="Disordered" evidence="1">
    <location>
        <begin position="1"/>
        <end position="38"/>
    </location>
</feature>
<dbReference type="OrthoDB" id="2135053at2759"/>
<comment type="caution">
    <text evidence="2">The sequence shown here is derived from an EMBL/GenBank/DDBJ whole genome shotgun (WGS) entry which is preliminary data.</text>
</comment>
<dbReference type="RefSeq" id="XP_003021866.1">
    <property type="nucleotide sequence ID" value="XM_003021820.1"/>
</dbReference>
<dbReference type="PANTHER" id="PTHR41805">
    <property type="entry name" value="EXPRESSED PROTEIN"/>
    <property type="match status" value="1"/>
</dbReference>
<dbReference type="AlphaFoldDB" id="D4DA97"/>
<feature type="compositionally biased region" description="Basic and acidic residues" evidence="1">
    <location>
        <begin position="122"/>
        <end position="141"/>
    </location>
</feature>
<feature type="compositionally biased region" description="Basic and acidic residues" evidence="1">
    <location>
        <begin position="171"/>
        <end position="213"/>
    </location>
</feature>
<dbReference type="Proteomes" id="UP000008383">
    <property type="component" value="Unassembled WGS sequence"/>
</dbReference>
<dbReference type="GeneID" id="9578748"/>
<proteinExistence type="predicted"/>
<dbReference type="PANTHER" id="PTHR41805:SF1">
    <property type="entry name" value="RRNA-PROCESSING PROTEIN FYV7"/>
    <property type="match status" value="1"/>
</dbReference>
<reference evidence="3" key="1">
    <citation type="journal article" date="2011" name="Genome Biol.">
        <title>Comparative and functional genomics provide insights into the pathogenicity of dermatophytic fungi.</title>
        <authorList>
            <person name="Burmester A."/>
            <person name="Shelest E."/>
            <person name="Gloeckner G."/>
            <person name="Heddergott C."/>
            <person name="Schindler S."/>
            <person name="Staib P."/>
            <person name="Heidel A."/>
            <person name="Felder M."/>
            <person name="Petzold A."/>
            <person name="Szafranski K."/>
            <person name="Feuermann M."/>
            <person name="Pedruzzi I."/>
            <person name="Priebe S."/>
            <person name="Groth M."/>
            <person name="Winkler R."/>
            <person name="Li W."/>
            <person name="Kniemeyer O."/>
            <person name="Schroeckh V."/>
            <person name="Hertweck C."/>
            <person name="Hube B."/>
            <person name="White T.C."/>
            <person name="Platzer M."/>
            <person name="Guthke R."/>
            <person name="Heitman J."/>
            <person name="Woestemeyer J."/>
            <person name="Zipfel P.F."/>
            <person name="Monod M."/>
            <person name="Brakhage A.A."/>
        </authorList>
    </citation>
    <scope>NUCLEOTIDE SEQUENCE [LARGE SCALE GENOMIC DNA]</scope>
    <source>
        <strain evidence="3">HKI 0517</strain>
    </source>
</reference>
<evidence type="ECO:0000313" key="2">
    <source>
        <dbReference type="EMBL" id="EFE41248.1"/>
    </source>
</evidence>
<gene>
    <name evidence="2" type="ORF">TRV_04043</name>
</gene>
<evidence type="ECO:0008006" key="4">
    <source>
        <dbReference type="Google" id="ProtNLM"/>
    </source>
</evidence>
<feature type="region of interest" description="Disordered" evidence="1">
    <location>
        <begin position="66"/>
        <end position="213"/>
    </location>
</feature>
<dbReference type="HOGENOM" id="CLU_076390_0_0_1"/>